<feature type="domain" description="SHSP" evidence="3">
    <location>
        <begin position="125"/>
        <end position="233"/>
    </location>
</feature>
<dbReference type="SUPFAM" id="SSF49764">
    <property type="entry name" value="HSP20-like chaperones"/>
    <property type="match status" value="1"/>
</dbReference>
<dbReference type="GO" id="GO:0005634">
    <property type="term" value="C:nucleus"/>
    <property type="evidence" value="ECO:0007669"/>
    <property type="project" value="TreeGrafter"/>
</dbReference>
<feature type="non-terminal residue" evidence="4">
    <location>
        <position position="1"/>
    </location>
</feature>
<dbReference type="InterPro" id="IPR001436">
    <property type="entry name" value="Alpha-crystallin/sHSP_animal"/>
</dbReference>
<dbReference type="PROSITE" id="PS01031">
    <property type="entry name" value="SHSP"/>
    <property type="match status" value="1"/>
</dbReference>
<dbReference type="PANTHER" id="PTHR45640:SF32">
    <property type="entry name" value="STRESS-INDUCED PROTEIN 1"/>
    <property type="match status" value="1"/>
</dbReference>
<dbReference type="OrthoDB" id="1431247at2759"/>
<dbReference type="Proteomes" id="UP000252519">
    <property type="component" value="Unassembled WGS sequence"/>
</dbReference>
<protein>
    <submittedName>
        <fullName evidence="4">Hsp20/alpha crystallin family protein</fullName>
    </submittedName>
</protein>
<proteinExistence type="inferred from homology"/>
<dbReference type="PANTHER" id="PTHR45640">
    <property type="entry name" value="HEAT SHOCK PROTEIN HSP-12.2-RELATED"/>
    <property type="match status" value="1"/>
</dbReference>
<dbReference type="GO" id="GO:0042026">
    <property type="term" value="P:protein refolding"/>
    <property type="evidence" value="ECO:0007669"/>
    <property type="project" value="TreeGrafter"/>
</dbReference>
<dbReference type="Gene3D" id="2.60.40.790">
    <property type="match status" value="1"/>
</dbReference>
<evidence type="ECO:0000256" key="1">
    <source>
        <dbReference type="PROSITE-ProRule" id="PRU00285"/>
    </source>
</evidence>
<dbReference type="STRING" id="29170.A0A368H4C4"/>
<dbReference type="AlphaFoldDB" id="A0A368H4C4"/>
<gene>
    <name evidence="4" type="ORF">ANCCAN_03720</name>
</gene>
<dbReference type="InterPro" id="IPR002068">
    <property type="entry name" value="A-crystallin/Hsp20_dom"/>
</dbReference>
<comment type="caution">
    <text evidence="4">The sequence shown here is derived from an EMBL/GenBank/DDBJ whole genome shotgun (WGS) entry which is preliminary data.</text>
</comment>
<dbReference type="EMBL" id="JOJR01000026">
    <property type="protein sequence ID" value="RCN50115.1"/>
    <property type="molecule type" value="Genomic_DNA"/>
</dbReference>
<dbReference type="GO" id="GO:0009408">
    <property type="term" value="P:response to heat"/>
    <property type="evidence" value="ECO:0007669"/>
    <property type="project" value="TreeGrafter"/>
</dbReference>
<dbReference type="GO" id="GO:0051082">
    <property type="term" value="F:unfolded protein binding"/>
    <property type="evidence" value="ECO:0007669"/>
    <property type="project" value="TreeGrafter"/>
</dbReference>
<accession>A0A368H4C4</accession>
<evidence type="ECO:0000256" key="2">
    <source>
        <dbReference type="RuleBase" id="RU003616"/>
    </source>
</evidence>
<evidence type="ECO:0000313" key="4">
    <source>
        <dbReference type="EMBL" id="RCN50115.1"/>
    </source>
</evidence>
<evidence type="ECO:0000259" key="3">
    <source>
        <dbReference type="PROSITE" id="PS01031"/>
    </source>
</evidence>
<name>A0A368H4C4_ANCCA</name>
<organism evidence="4 5">
    <name type="scientific">Ancylostoma caninum</name>
    <name type="common">Dog hookworm</name>
    <dbReference type="NCBI Taxonomy" id="29170"/>
    <lineage>
        <taxon>Eukaryota</taxon>
        <taxon>Metazoa</taxon>
        <taxon>Ecdysozoa</taxon>
        <taxon>Nematoda</taxon>
        <taxon>Chromadorea</taxon>
        <taxon>Rhabditida</taxon>
        <taxon>Rhabditina</taxon>
        <taxon>Rhabditomorpha</taxon>
        <taxon>Strongyloidea</taxon>
        <taxon>Ancylostomatidae</taxon>
        <taxon>Ancylostomatinae</taxon>
        <taxon>Ancylostoma</taxon>
    </lineage>
</organism>
<dbReference type="CDD" id="cd06526">
    <property type="entry name" value="metazoan_ACD"/>
    <property type="match status" value="1"/>
</dbReference>
<sequence length="241" mass="27154">LPQRDGNAGLFANVRRSAPYKQRQAAVNQRPTNVCTSCSAMAVCLMPSRIFPRLLDDVVDDLAAFQNVLSPRRRKRCLSEKPTSTSIKRSVPVFRELSALSPDRTLSFCLLPKTISSIVDLLPLKESTGKKGPLLAIENVKEDENKMEISLNVSKYKPEELTVNLDGRTLTIEGKQEVNKDGEYSMRTFKRQLELPEDIAMDSIKSSLSEDGQLFIEAPKTRKRPREIPIKLDILKKRKLA</sequence>
<evidence type="ECO:0000313" key="5">
    <source>
        <dbReference type="Proteomes" id="UP000252519"/>
    </source>
</evidence>
<dbReference type="GO" id="GO:0036498">
    <property type="term" value="P:IRE1-mediated unfolded protein response"/>
    <property type="evidence" value="ECO:0007669"/>
    <property type="project" value="TreeGrafter"/>
</dbReference>
<dbReference type="GO" id="GO:0005737">
    <property type="term" value="C:cytoplasm"/>
    <property type="evidence" value="ECO:0007669"/>
    <property type="project" value="TreeGrafter"/>
</dbReference>
<dbReference type="InterPro" id="IPR008978">
    <property type="entry name" value="HSP20-like_chaperone"/>
</dbReference>
<dbReference type="Pfam" id="PF00011">
    <property type="entry name" value="HSP20"/>
    <property type="match status" value="1"/>
</dbReference>
<reference evidence="4 5" key="1">
    <citation type="submission" date="2014-10" db="EMBL/GenBank/DDBJ databases">
        <title>Draft genome of the hookworm Ancylostoma caninum.</title>
        <authorList>
            <person name="Mitreva M."/>
        </authorList>
    </citation>
    <scope>NUCLEOTIDE SEQUENCE [LARGE SCALE GENOMIC DNA]</scope>
    <source>
        <strain evidence="4 5">Baltimore</strain>
    </source>
</reference>
<comment type="similarity">
    <text evidence="1 2">Belongs to the small heat shock protein (HSP20) family.</text>
</comment>
<keyword evidence="5" id="KW-1185">Reference proteome</keyword>